<dbReference type="KEGG" id="fpu:FPSE_07022"/>
<evidence type="ECO:0000259" key="7">
    <source>
        <dbReference type="Pfam" id="PF20684"/>
    </source>
</evidence>
<accession>K3UL37</accession>
<evidence type="ECO:0000313" key="8">
    <source>
        <dbReference type="EMBL" id="EKJ72756.1"/>
    </source>
</evidence>
<dbReference type="OrthoDB" id="10017208at2759"/>
<keyword evidence="3 6" id="KW-1133">Transmembrane helix</keyword>
<evidence type="ECO:0000256" key="2">
    <source>
        <dbReference type="ARBA" id="ARBA00022692"/>
    </source>
</evidence>
<evidence type="ECO:0000256" key="5">
    <source>
        <dbReference type="ARBA" id="ARBA00038359"/>
    </source>
</evidence>
<feature type="transmembrane region" description="Helical" evidence="6">
    <location>
        <begin position="24"/>
        <end position="46"/>
    </location>
</feature>
<dbReference type="Pfam" id="PF20684">
    <property type="entry name" value="Fung_rhodopsin"/>
    <property type="match status" value="1"/>
</dbReference>
<dbReference type="InterPro" id="IPR052337">
    <property type="entry name" value="SAT4-like"/>
</dbReference>
<dbReference type="eggNOG" id="ENOG502RVXR">
    <property type="taxonomic scope" value="Eukaryota"/>
</dbReference>
<dbReference type="EMBL" id="AFNW01000189">
    <property type="protein sequence ID" value="EKJ72756.1"/>
    <property type="molecule type" value="Genomic_DNA"/>
</dbReference>
<organism evidence="8 9">
    <name type="scientific">Fusarium pseudograminearum (strain CS3096)</name>
    <name type="common">Wheat and barley crown-rot fungus</name>
    <dbReference type="NCBI Taxonomy" id="1028729"/>
    <lineage>
        <taxon>Eukaryota</taxon>
        <taxon>Fungi</taxon>
        <taxon>Dikarya</taxon>
        <taxon>Ascomycota</taxon>
        <taxon>Pezizomycotina</taxon>
        <taxon>Sordariomycetes</taxon>
        <taxon>Hypocreomycetidae</taxon>
        <taxon>Hypocreales</taxon>
        <taxon>Nectriaceae</taxon>
        <taxon>Fusarium</taxon>
    </lineage>
</organism>
<evidence type="ECO:0000256" key="3">
    <source>
        <dbReference type="ARBA" id="ARBA00022989"/>
    </source>
</evidence>
<reference evidence="8 9" key="1">
    <citation type="journal article" date="2012" name="PLoS Pathog.">
        <title>Comparative pathogenomics reveals horizontally acquired novel virulence genes in fungi infecting cereal hosts.</title>
        <authorList>
            <person name="Gardiner D.M."/>
            <person name="McDonald M.C."/>
            <person name="Covarelli L."/>
            <person name="Solomon P.S."/>
            <person name="Rusu A.G."/>
            <person name="Marshall M."/>
            <person name="Kazan K."/>
            <person name="Chakraborty S."/>
            <person name="McDonald B.A."/>
            <person name="Manners J.M."/>
        </authorList>
    </citation>
    <scope>NUCLEOTIDE SEQUENCE [LARGE SCALE GENOMIC DNA]</scope>
    <source>
        <strain evidence="8 9">CS3096</strain>
    </source>
</reference>
<dbReference type="HOGENOM" id="CLU_1562951_0_0_1"/>
<comment type="caution">
    <text evidence="8">The sequence shown here is derived from an EMBL/GenBank/DDBJ whole genome shotgun (WGS) entry which is preliminary data.</text>
</comment>
<feature type="domain" description="Rhodopsin" evidence="7">
    <location>
        <begin position="2"/>
        <end position="85"/>
    </location>
</feature>
<keyword evidence="4 6" id="KW-0472">Membrane</keyword>
<dbReference type="PANTHER" id="PTHR33048:SF47">
    <property type="entry name" value="INTEGRAL MEMBRANE PROTEIN-RELATED"/>
    <property type="match status" value="1"/>
</dbReference>
<comment type="similarity">
    <text evidence="5">Belongs to the SAT4 family.</text>
</comment>
<proteinExistence type="inferred from homology"/>
<dbReference type="RefSeq" id="XP_009258415.1">
    <property type="nucleotide sequence ID" value="XM_009260140.1"/>
</dbReference>
<evidence type="ECO:0000256" key="4">
    <source>
        <dbReference type="ARBA" id="ARBA00023136"/>
    </source>
</evidence>
<evidence type="ECO:0000256" key="6">
    <source>
        <dbReference type="SAM" id="Phobius"/>
    </source>
</evidence>
<evidence type="ECO:0000313" key="9">
    <source>
        <dbReference type="Proteomes" id="UP000007978"/>
    </source>
</evidence>
<name>K3UL37_FUSPC</name>
<comment type="subcellular location">
    <subcellularLocation>
        <location evidence="1">Membrane</location>
        <topology evidence="1">Multi-pass membrane protein</topology>
    </subcellularLocation>
</comment>
<protein>
    <recommendedName>
        <fullName evidence="7">Rhodopsin domain-containing protein</fullName>
    </recommendedName>
</protein>
<dbReference type="PANTHER" id="PTHR33048">
    <property type="entry name" value="PTH11-LIKE INTEGRAL MEMBRANE PROTEIN (AFU_ORTHOLOGUE AFUA_5G11245)"/>
    <property type="match status" value="1"/>
</dbReference>
<keyword evidence="9" id="KW-1185">Reference proteome</keyword>
<dbReference type="Proteomes" id="UP000007978">
    <property type="component" value="Chromosome 4"/>
</dbReference>
<keyword evidence="2 6" id="KW-0812">Transmembrane</keyword>
<dbReference type="InterPro" id="IPR049326">
    <property type="entry name" value="Rhodopsin_dom_fungi"/>
</dbReference>
<evidence type="ECO:0000256" key="1">
    <source>
        <dbReference type="ARBA" id="ARBA00004141"/>
    </source>
</evidence>
<gene>
    <name evidence="8" type="ORF">FPSE_07022</name>
</gene>
<dbReference type="GeneID" id="20365640"/>
<dbReference type="GO" id="GO:0016020">
    <property type="term" value="C:membrane"/>
    <property type="evidence" value="ECO:0007669"/>
    <property type="project" value="UniProtKB-SubCell"/>
</dbReference>
<dbReference type="AlphaFoldDB" id="K3UL37"/>
<sequence>MDFAIIVMPLPIVWRLKLPLSQKLWLSGIFGLGIFTIAISILRIQWLTPEPDFTWWNVTAASWSMAELVSGIACSCLPTYKPLLIKVKSLIPTLKYGESTHSLHGVVTDDSGRTIVVTSEDAPYGSRPTVPNSMLAYGTETNITATKGVYTDERKLRKFSKSSIRKDESVS</sequence>